<proteinExistence type="predicted"/>
<dbReference type="Proteomes" id="UP001284601">
    <property type="component" value="Unassembled WGS sequence"/>
</dbReference>
<dbReference type="SUPFAM" id="SSF102198">
    <property type="entry name" value="Putative cyclase"/>
    <property type="match status" value="2"/>
</dbReference>
<name>A0ABU4HYG1_9ACTN</name>
<protein>
    <submittedName>
        <fullName evidence="1">Cyclase family protein</fullName>
    </submittedName>
</protein>
<evidence type="ECO:0000313" key="1">
    <source>
        <dbReference type="EMBL" id="MDW5598366.1"/>
    </source>
</evidence>
<keyword evidence="2" id="KW-1185">Reference proteome</keyword>
<dbReference type="PANTHER" id="PTHR31118:SF32">
    <property type="entry name" value="KYNURENINE FORMAMIDASE"/>
    <property type="match status" value="1"/>
</dbReference>
<comment type="caution">
    <text evidence="1">The sequence shown here is derived from an EMBL/GenBank/DDBJ whole genome shotgun (WGS) entry which is preliminary data.</text>
</comment>
<organism evidence="1 2">
    <name type="scientific">Conexibacter stalactiti</name>
    <dbReference type="NCBI Taxonomy" id="1940611"/>
    <lineage>
        <taxon>Bacteria</taxon>
        <taxon>Bacillati</taxon>
        <taxon>Actinomycetota</taxon>
        <taxon>Thermoleophilia</taxon>
        <taxon>Solirubrobacterales</taxon>
        <taxon>Conexibacteraceae</taxon>
        <taxon>Conexibacter</taxon>
    </lineage>
</organism>
<sequence>MIDVSLPVHPAMLHGGPRPVKTMVETIAGGDAADVSRWLLSAHAGTHVEAPLHLRDGADAIEALPLDLLVGPATVLDLTAVTGEIDAADLVALLGDGGAPERLLLKTTNSAGPLQESDKADEWVGLAPDAAALLVERGVRVLGVDYLTVESPAREATFDAHAVLNGADVVVIESVDLRAVSAGEHELICLPLKLRGAEAAPARVVLVPASGGAAGAGAPIDISVEVAPEMLHWGRSPEVTVVESLAGGNNCNVTRWLMGSHTGTHLDAPAHYIAGGATIDAIALDVFAGPARVLDLSGVEGDVTAADLEAAGLGHGDERVLLRTANSASADGALRAAEKPATWTGLAPDGARLLVDRGVRLVGIDFLTIDGPTRTDRWESHHVLCGAGVVILECADLLDVADGHYELVALPIPLRGSEAAPGRAFLRPLGGD</sequence>
<dbReference type="Pfam" id="PF04199">
    <property type="entry name" value="Cyclase"/>
    <property type="match status" value="2"/>
</dbReference>
<dbReference type="EMBL" id="JAWSTH010000136">
    <property type="protein sequence ID" value="MDW5598366.1"/>
    <property type="molecule type" value="Genomic_DNA"/>
</dbReference>
<dbReference type="Gene3D" id="3.50.30.50">
    <property type="entry name" value="Putative cyclase"/>
    <property type="match status" value="2"/>
</dbReference>
<evidence type="ECO:0000313" key="2">
    <source>
        <dbReference type="Proteomes" id="UP001284601"/>
    </source>
</evidence>
<dbReference type="InterPro" id="IPR007325">
    <property type="entry name" value="KFase/CYL"/>
</dbReference>
<gene>
    <name evidence="1" type="ORF">R7226_28665</name>
</gene>
<reference evidence="2" key="1">
    <citation type="submission" date="2023-07" db="EMBL/GenBank/DDBJ databases">
        <title>Conexibacter stalactiti sp. nov., isolated from stalactites in a lava cave and emended description of the genus Conexibacter.</title>
        <authorList>
            <person name="Lee S.D."/>
        </authorList>
    </citation>
    <scope>NUCLEOTIDE SEQUENCE [LARGE SCALE GENOMIC DNA]</scope>
    <source>
        <strain evidence="2">KCTC 39840</strain>
    </source>
</reference>
<accession>A0ABU4HYG1</accession>
<dbReference type="InterPro" id="IPR037175">
    <property type="entry name" value="KFase_sf"/>
</dbReference>
<dbReference type="RefSeq" id="WP_318600892.1">
    <property type="nucleotide sequence ID" value="NZ_JAWSTH010000136.1"/>
</dbReference>
<dbReference type="PANTHER" id="PTHR31118">
    <property type="entry name" value="CYCLASE-LIKE PROTEIN 2"/>
    <property type="match status" value="1"/>
</dbReference>